<dbReference type="Pfam" id="PF00450">
    <property type="entry name" value="Peptidase_S10"/>
    <property type="match status" value="1"/>
</dbReference>
<evidence type="ECO:0000256" key="7">
    <source>
        <dbReference type="ARBA" id="ARBA00022801"/>
    </source>
</evidence>
<evidence type="ECO:0000256" key="5">
    <source>
        <dbReference type="ARBA" id="ARBA00022670"/>
    </source>
</evidence>
<dbReference type="InterPro" id="IPR001563">
    <property type="entry name" value="Peptidase_S10"/>
</dbReference>
<evidence type="ECO:0000256" key="4">
    <source>
        <dbReference type="ARBA" id="ARBA00022645"/>
    </source>
</evidence>
<keyword evidence="12" id="KW-1185">Reference proteome</keyword>
<evidence type="ECO:0000256" key="9">
    <source>
        <dbReference type="ARBA" id="ARBA00055847"/>
    </source>
</evidence>
<organism evidence="11 12">
    <name type="scientific">Pomacea canaliculata</name>
    <name type="common">Golden apple snail</name>
    <dbReference type="NCBI Taxonomy" id="400727"/>
    <lineage>
        <taxon>Eukaryota</taxon>
        <taxon>Metazoa</taxon>
        <taxon>Spiralia</taxon>
        <taxon>Lophotrochozoa</taxon>
        <taxon>Mollusca</taxon>
        <taxon>Gastropoda</taxon>
        <taxon>Caenogastropoda</taxon>
        <taxon>Architaenioglossa</taxon>
        <taxon>Ampullarioidea</taxon>
        <taxon>Ampullariidae</taxon>
        <taxon>Pomacea</taxon>
    </lineage>
</organism>
<protein>
    <recommendedName>
        <fullName evidence="10">Carboxypeptidase</fullName>
        <ecNumber evidence="10">3.4.16.-</ecNumber>
    </recommendedName>
</protein>
<evidence type="ECO:0000256" key="3">
    <source>
        <dbReference type="ARBA" id="ARBA00022525"/>
    </source>
</evidence>
<dbReference type="Gene3D" id="3.40.50.1820">
    <property type="entry name" value="alpha/beta hydrolase"/>
    <property type="match status" value="1"/>
</dbReference>
<dbReference type="EMBL" id="PZQS01000001">
    <property type="protein sequence ID" value="PVD39562.1"/>
    <property type="molecule type" value="Genomic_DNA"/>
</dbReference>
<evidence type="ECO:0000256" key="8">
    <source>
        <dbReference type="ARBA" id="ARBA00023180"/>
    </source>
</evidence>
<dbReference type="OrthoDB" id="443318at2759"/>
<sequence>MSWLFVFMLTLTLMPIIRSSVLPKSDFFKAPYVTSGTEGESWGYVTVRPKAHMFWWLYQTTNAVTYKQAPLILWLQGGPGGSSTGFGNFEEIGPLDVNLNPRNTTWLSLASLLFIDNPVGTGYSYVESDDAYTTDVQMIAADLLTVFSAFLNQNKDFQSVPFYIFSESYGGKMTAAFSEVLWNAVKAKSLVCNFQGLAMGDSWISPLDSTNSWGPFLYVNSLVDRSQLGKVQESAQMAAKLAAEGKWKDATAQWLVTEDVVEEVTSGVNFYNIQQWSGSQMSEANARLTWLDRAIHRHVKIMQGDDLDQLMNGPIREKLKIIPKNVTWGGQSDTVFQKQIVDFMKPVTDTVDNLITNTSLSVVVYSGQLDLIVDNVGTEAWVYRLNITDEFRKAEKVPIKIRDIPVAFVKAFKNFKYYWILAAGHMVPSDNGPAALAMVKQIVDMA</sequence>
<feature type="chain" id="PRO_5015368752" description="Carboxypeptidase" evidence="10">
    <location>
        <begin position="20"/>
        <end position="446"/>
    </location>
</feature>
<dbReference type="Proteomes" id="UP000245119">
    <property type="component" value="Linkage Group LG1"/>
</dbReference>
<dbReference type="GO" id="GO:0005576">
    <property type="term" value="C:extracellular region"/>
    <property type="evidence" value="ECO:0007669"/>
    <property type="project" value="UniProtKB-SubCell"/>
</dbReference>
<dbReference type="STRING" id="400727.A0A2T7Q1K7"/>
<keyword evidence="4 10" id="KW-0121">Carboxypeptidase</keyword>
<dbReference type="GO" id="GO:0004185">
    <property type="term" value="F:serine-type carboxypeptidase activity"/>
    <property type="evidence" value="ECO:0007669"/>
    <property type="project" value="UniProtKB-UniRule"/>
</dbReference>
<dbReference type="OMA" id="QEPKEVW"/>
<evidence type="ECO:0000313" key="11">
    <source>
        <dbReference type="EMBL" id="PVD39562.1"/>
    </source>
</evidence>
<keyword evidence="6 10" id="KW-0732">Signal</keyword>
<comment type="subcellular location">
    <subcellularLocation>
        <location evidence="1">Secreted</location>
    </subcellularLocation>
</comment>
<comment type="caution">
    <text evidence="11">The sequence shown here is derived from an EMBL/GenBank/DDBJ whole genome shotgun (WGS) entry which is preliminary data.</text>
</comment>
<dbReference type="FunFam" id="3.40.50.1820:FF:000075">
    <property type="entry name" value="Carboxypeptidase"/>
    <property type="match status" value="1"/>
</dbReference>
<dbReference type="GO" id="GO:0006508">
    <property type="term" value="P:proteolysis"/>
    <property type="evidence" value="ECO:0007669"/>
    <property type="project" value="UniProtKB-KW"/>
</dbReference>
<dbReference type="AlphaFoldDB" id="A0A2T7Q1K7"/>
<accession>A0A2T7Q1K7</accession>
<keyword evidence="3" id="KW-0964">Secreted</keyword>
<comment type="similarity">
    <text evidence="2 10">Belongs to the peptidase S10 family.</text>
</comment>
<dbReference type="InterPro" id="IPR029058">
    <property type="entry name" value="AB_hydrolase_fold"/>
</dbReference>
<keyword evidence="7 10" id="KW-0378">Hydrolase</keyword>
<comment type="function">
    <text evidence="9">May be involved in vascular wall and kidney homeostasis.</text>
</comment>
<dbReference type="PANTHER" id="PTHR11802:SF3">
    <property type="entry name" value="RETINOID-INDUCIBLE SERINE CARBOXYPEPTIDASE"/>
    <property type="match status" value="1"/>
</dbReference>
<dbReference type="PROSITE" id="PS00131">
    <property type="entry name" value="CARBOXYPEPT_SER_SER"/>
    <property type="match status" value="1"/>
</dbReference>
<evidence type="ECO:0000256" key="2">
    <source>
        <dbReference type="ARBA" id="ARBA00009431"/>
    </source>
</evidence>
<keyword evidence="8" id="KW-0325">Glycoprotein</keyword>
<keyword evidence="5 10" id="KW-0645">Protease</keyword>
<reference evidence="11 12" key="1">
    <citation type="submission" date="2018-04" db="EMBL/GenBank/DDBJ databases">
        <title>The genome of golden apple snail Pomacea canaliculata provides insight into stress tolerance and invasive adaptation.</title>
        <authorList>
            <person name="Liu C."/>
            <person name="Liu B."/>
            <person name="Ren Y."/>
            <person name="Zhang Y."/>
            <person name="Wang H."/>
            <person name="Li S."/>
            <person name="Jiang F."/>
            <person name="Yin L."/>
            <person name="Zhang G."/>
            <person name="Qian W."/>
            <person name="Fan W."/>
        </authorList>
    </citation>
    <scope>NUCLEOTIDE SEQUENCE [LARGE SCALE GENOMIC DNA]</scope>
    <source>
        <strain evidence="11">SZHN2017</strain>
        <tissue evidence="11">Muscle</tissue>
    </source>
</reference>
<dbReference type="SUPFAM" id="SSF53474">
    <property type="entry name" value="alpha/beta-Hydrolases"/>
    <property type="match status" value="1"/>
</dbReference>
<dbReference type="PANTHER" id="PTHR11802">
    <property type="entry name" value="SERINE PROTEASE FAMILY S10 SERINE CARBOXYPEPTIDASE"/>
    <property type="match status" value="1"/>
</dbReference>
<proteinExistence type="inferred from homology"/>
<feature type="signal peptide" evidence="10">
    <location>
        <begin position="1"/>
        <end position="19"/>
    </location>
</feature>
<name>A0A2T7Q1K7_POMCA</name>
<dbReference type="EC" id="3.4.16.-" evidence="10"/>
<evidence type="ECO:0000313" key="12">
    <source>
        <dbReference type="Proteomes" id="UP000245119"/>
    </source>
</evidence>
<evidence type="ECO:0000256" key="6">
    <source>
        <dbReference type="ARBA" id="ARBA00022729"/>
    </source>
</evidence>
<evidence type="ECO:0000256" key="10">
    <source>
        <dbReference type="RuleBase" id="RU361156"/>
    </source>
</evidence>
<evidence type="ECO:0000256" key="1">
    <source>
        <dbReference type="ARBA" id="ARBA00004613"/>
    </source>
</evidence>
<dbReference type="PRINTS" id="PR00724">
    <property type="entry name" value="CRBOXYPTASEC"/>
</dbReference>
<gene>
    <name evidence="11" type="ORF">C0Q70_02197</name>
</gene>
<dbReference type="InterPro" id="IPR018202">
    <property type="entry name" value="Ser_caboxypep_ser_AS"/>
</dbReference>